<evidence type="ECO:0000313" key="7">
    <source>
        <dbReference type="EMBL" id="UNI18894.1"/>
    </source>
</evidence>
<dbReference type="KEGG" id="ptkz:JDV02_005132"/>
<dbReference type="GO" id="GO:0003676">
    <property type="term" value="F:nucleic acid binding"/>
    <property type="evidence" value="ECO:0007669"/>
    <property type="project" value="InterPro"/>
</dbReference>
<dbReference type="RefSeq" id="XP_047842375.1">
    <property type="nucleotide sequence ID" value="XM_047986393.1"/>
</dbReference>
<evidence type="ECO:0000256" key="4">
    <source>
        <dbReference type="ARBA" id="ARBA00022691"/>
    </source>
</evidence>
<dbReference type="GO" id="GO:0102559">
    <property type="term" value="F:peptide chain release factor N(5)-glutamine methyltransferase activity"/>
    <property type="evidence" value="ECO:0007669"/>
    <property type="project" value="UniProtKB-EC"/>
</dbReference>
<dbReference type="AlphaFoldDB" id="A0A9Q8QDR9"/>
<dbReference type="PANTHER" id="PTHR18895:SF74">
    <property type="entry name" value="MTRF1L RELEASE FACTOR GLUTAMINE METHYLTRANSFERASE"/>
    <property type="match status" value="1"/>
</dbReference>
<keyword evidence="3" id="KW-0808">Transferase</keyword>
<proteinExistence type="predicted"/>
<dbReference type="InterPro" id="IPR002052">
    <property type="entry name" value="DNA_methylase_N6_adenine_CS"/>
</dbReference>
<dbReference type="SUPFAM" id="SSF53335">
    <property type="entry name" value="S-adenosyl-L-methionine-dependent methyltransferases"/>
    <property type="match status" value="1"/>
</dbReference>
<dbReference type="GO" id="GO:0005739">
    <property type="term" value="C:mitochondrion"/>
    <property type="evidence" value="ECO:0007669"/>
    <property type="project" value="TreeGrafter"/>
</dbReference>
<dbReference type="InterPro" id="IPR007848">
    <property type="entry name" value="Small_mtfrase_dom"/>
</dbReference>
<evidence type="ECO:0000256" key="5">
    <source>
        <dbReference type="ARBA" id="ARBA00048391"/>
    </source>
</evidence>
<dbReference type="Pfam" id="PF05175">
    <property type="entry name" value="MTS"/>
    <property type="match status" value="1"/>
</dbReference>
<dbReference type="GeneID" id="72067081"/>
<reference evidence="7" key="1">
    <citation type="submission" date="2021-11" db="EMBL/GenBank/DDBJ databases">
        <title>Purpureocillium_takamizusanense_genome.</title>
        <authorList>
            <person name="Nguyen N.-H."/>
        </authorList>
    </citation>
    <scope>NUCLEOTIDE SEQUENCE</scope>
    <source>
        <strain evidence="7">PT3</strain>
    </source>
</reference>
<dbReference type="PANTHER" id="PTHR18895">
    <property type="entry name" value="HEMK METHYLTRANSFERASE"/>
    <property type="match status" value="1"/>
</dbReference>
<sequence>MPRLPPWLLRQAKQQSHDLAALLPACRDMPSARNELRWIEQHVRETTAPARCSSSRVRELCQSRGRGVPLQYILGSQPFGHLDIKCRPGVLIPRPETEAYTCHLVDSIKRGQVPGLTPARGLSIIDFCTGTGCIPLLLFASLQRWAARLDVLGVDIAAAALRLANDNVHHNEQQGNLSVNEQQRLSISRTDVFDDADIEALAATRWDVIVSNPPYVSQRVWDYGHGQLGYSVRKYEPKLALVPGQGIAVPDGWERQDVFYARLLDVASVLRPKAMLLELGDEAQARRILAHMAEHPLVRGLVVEVWRDWPDGADDAGTQTLDVLGSGQPWSVPVKGAGHIRCIFVKGMRQ</sequence>
<dbReference type="InterPro" id="IPR004556">
    <property type="entry name" value="HemK-like"/>
</dbReference>
<organism evidence="7 8">
    <name type="scientific">Purpureocillium takamizusanense</name>
    <dbReference type="NCBI Taxonomy" id="2060973"/>
    <lineage>
        <taxon>Eukaryota</taxon>
        <taxon>Fungi</taxon>
        <taxon>Dikarya</taxon>
        <taxon>Ascomycota</taxon>
        <taxon>Pezizomycotina</taxon>
        <taxon>Sordariomycetes</taxon>
        <taxon>Hypocreomycetidae</taxon>
        <taxon>Hypocreales</taxon>
        <taxon>Ophiocordycipitaceae</taxon>
        <taxon>Purpureocillium</taxon>
    </lineage>
</organism>
<dbReference type="InterPro" id="IPR029063">
    <property type="entry name" value="SAM-dependent_MTases_sf"/>
</dbReference>
<dbReference type="GO" id="GO:0032259">
    <property type="term" value="P:methylation"/>
    <property type="evidence" value="ECO:0007669"/>
    <property type="project" value="UniProtKB-KW"/>
</dbReference>
<dbReference type="Proteomes" id="UP000829364">
    <property type="component" value="Chromosome 4"/>
</dbReference>
<feature type="domain" description="Methyltransferase small" evidence="6">
    <location>
        <begin position="121"/>
        <end position="220"/>
    </location>
</feature>
<accession>A0A9Q8QDR9</accession>
<evidence type="ECO:0000256" key="3">
    <source>
        <dbReference type="ARBA" id="ARBA00022679"/>
    </source>
</evidence>
<dbReference type="Gene3D" id="1.10.8.10">
    <property type="entry name" value="DNA helicase RuvA subunit, C-terminal domain"/>
    <property type="match status" value="1"/>
</dbReference>
<evidence type="ECO:0000259" key="6">
    <source>
        <dbReference type="Pfam" id="PF05175"/>
    </source>
</evidence>
<name>A0A9Q8QDR9_9HYPO</name>
<gene>
    <name evidence="7" type="ORF">JDV02_005132</name>
</gene>
<dbReference type="Gene3D" id="3.40.50.150">
    <property type="entry name" value="Vaccinia Virus protein VP39"/>
    <property type="match status" value="1"/>
</dbReference>
<dbReference type="NCBIfam" id="TIGR00536">
    <property type="entry name" value="hemK_fam"/>
    <property type="match status" value="1"/>
</dbReference>
<keyword evidence="8" id="KW-1185">Reference proteome</keyword>
<keyword evidence="2" id="KW-0489">Methyltransferase</keyword>
<evidence type="ECO:0000256" key="2">
    <source>
        <dbReference type="ARBA" id="ARBA00022603"/>
    </source>
</evidence>
<keyword evidence="4" id="KW-0949">S-adenosyl-L-methionine</keyword>
<protein>
    <recommendedName>
        <fullName evidence="1">peptide chain release factor N(5)-glutamine methyltransferase</fullName>
        <ecNumber evidence="1">2.1.1.297</ecNumber>
    </recommendedName>
</protein>
<dbReference type="PROSITE" id="PS00092">
    <property type="entry name" value="N6_MTASE"/>
    <property type="match status" value="1"/>
</dbReference>
<evidence type="ECO:0000313" key="8">
    <source>
        <dbReference type="Proteomes" id="UP000829364"/>
    </source>
</evidence>
<dbReference type="EC" id="2.1.1.297" evidence="1"/>
<dbReference type="OrthoDB" id="269872at2759"/>
<comment type="catalytic activity">
    <reaction evidence="5">
        <text>L-glutaminyl-[peptide chain release factor] + S-adenosyl-L-methionine = N(5)-methyl-L-glutaminyl-[peptide chain release factor] + S-adenosyl-L-homocysteine + H(+)</text>
        <dbReference type="Rhea" id="RHEA:42896"/>
        <dbReference type="Rhea" id="RHEA-COMP:10271"/>
        <dbReference type="Rhea" id="RHEA-COMP:10272"/>
        <dbReference type="ChEBI" id="CHEBI:15378"/>
        <dbReference type="ChEBI" id="CHEBI:30011"/>
        <dbReference type="ChEBI" id="CHEBI:57856"/>
        <dbReference type="ChEBI" id="CHEBI:59789"/>
        <dbReference type="ChEBI" id="CHEBI:61891"/>
        <dbReference type="EC" id="2.1.1.297"/>
    </reaction>
</comment>
<dbReference type="EMBL" id="CP086357">
    <property type="protein sequence ID" value="UNI18894.1"/>
    <property type="molecule type" value="Genomic_DNA"/>
</dbReference>
<dbReference type="InterPro" id="IPR050320">
    <property type="entry name" value="N5-glutamine_MTase"/>
</dbReference>
<evidence type="ECO:0000256" key="1">
    <source>
        <dbReference type="ARBA" id="ARBA00012771"/>
    </source>
</evidence>